<dbReference type="Proteomes" id="UP000292347">
    <property type="component" value="Unassembled WGS sequence"/>
</dbReference>
<dbReference type="Gene3D" id="2.30.30.240">
    <property type="entry name" value="PRC-barrel domain"/>
    <property type="match status" value="1"/>
</dbReference>
<organism evidence="1 2">
    <name type="scientific">Sphingomonas desiccabilis</name>
    <dbReference type="NCBI Taxonomy" id="429134"/>
    <lineage>
        <taxon>Bacteria</taxon>
        <taxon>Pseudomonadati</taxon>
        <taxon>Pseudomonadota</taxon>
        <taxon>Alphaproteobacteria</taxon>
        <taxon>Sphingomonadales</taxon>
        <taxon>Sphingomonadaceae</taxon>
        <taxon>Sphingomonas</taxon>
    </lineage>
</organism>
<dbReference type="OrthoDB" id="7204781at2"/>
<name>A0A4V1QNU2_9SPHN</name>
<gene>
    <name evidence="1" type="ORF">EO081_15765</name>
</gene>
<keyword evidence="2" id="KW-1185">Reference proteome</keyword>
<dbReference type="InterPro" id="IPR011033">
    <property type="entry name" value="PRC_barrel-like_sf"/>
</dbReference>
<dbReference type="AlphaFoldDB" id="A0A4V1QNU2"/>
<dbReference type="PROSITE" id="PS51257">
    <property type="entry name" value="PROKAR_LIPOPROTEIN"/>
    <property type="match status" value="1"/>
</dbReference>
<dbReference type="EMBL" id="SDPT01000003">
    <property type="protein sequence ID" value="RXZ30611.1"/>
    <property type="molecule type" value="Genomic_DNA"/>
</dbReference>
<dbReference type="RefSeq" id="WP_129343258.1">
    <property type="nucleotide sequence ID" value="NZ_JACIDD010000003.1"/>
</dbReference>
<evidence type="ECO:0000313" key="2">
    <source>
        <dbReference type="Proteomes" id="UP000292347"/>
    </source>
</evidence>
<accession>A0A4V1QNU2</accession>
<proteinExistence type="predicted"/>
<dbReference type="SUPFAM" id="SSF50346">
    <property type="entry name" value="PRC-barrel domain"/>
    <property type="match status" value="1"/>
</dbReference>
<evidence type="ECO:0000313" key="1">
    <source>
        <dbReference type="EMBL" id="RXZ30611.1"/>
    </source>
</evidence>
<sequence length="151" mass="15514">MKAPLFMLVAASALVGCSEKDSNANQVALPVGTQIADNGVVEAPPTGSAPTIPTASGAGTAFGMTTKQLEDADLLGAGNAKLGEVERVTTDAQGSVNGLVVEVDSEPEDREVLLPLKGIEPVAVGNEWHLRASAMTREQLLTLPEVKPAGR</sequence>
<evidence type="ECO:0008006" key="3">
    <source>
        <dbReference type="Google" id="ProtNLM"/>
    </source>
</evidence>
<protein>
    <recommendedName>
        <fullName evidence="3">PRC-barrel domain containing protein</fullName>
    </recommendedName>
</protein>
<comment type="caution">
    <text evidence="1">The sequence shown here is derived from an EMBL/GenBank/DDBJ whole genome shotgun (WGS) entry which is preliminary data.</text>
</comment>
<reference evidence="1 2" key="1">
    <citation type="submission" date="2019-01" db="EMBL/GenBank/DDBJ databases">
        <title>Sphingomonas mucosissima sp. nov. and Sphingomonas desiccabilis sp. nov., from biological soil crusts in the Colorado Plateau, USA.</title>
        <authorList>
            <person name="Zhu D."/>
        </authorList>
    </citation>
    <scope>NUCLEOTIDE SEQUENCE [LARGE SCALE GENOMIC DNA]</scope>
    <source>
        <strain evidence="1 2">CP1D</strain>
    </source>
</reference>